<comment type="caution">
    <text evidence="2">The sequence shown here is derived from an EMBL/GenBank/DDBJ whole genome shotgun (WGS) entry which is preliminary data.</text>
</comment>
<evidence type="ECO:0000256" key="1">
    <source>
        <dbReference type="SAM" id="Phobius"/>
    </source>
</evidence>
<dbReference type="NCBIfam" id="TIGR00304">
    <property type="entry name" value="TIGR00304 family membrane protein"/>
    <property type="match status" value="1"/>
</dbReference>
<protein>
    <submittedName>
        <fullName evidence="2">TIGR00304 family protein</fullName>
    </submittedName>
</protein>
<evidence type="ECO:0000313" key="3">
    <source>
        <dbReference type="Proteomes" id="UP000249782"/>
    </source>
</evidence>
<feature type="transmembrane region" description="Helical" evidence="1">
    <location>
        <begin position="6"/>
        <end position="30"/>
    </location>
</feature>
<organism evidence="2 3">
    <name type="scientific">Methanothermobacter tenebrarum</name>
    <dbReference type="NCBI Taxonomy" id="680118"/>
    <lineage>
        <taxon>Archaea</taxon>
        <taxon>Methanobacteriati</taxon>
        <taxon>Methanobacteriota</taxon>
        <taxon>Methanomada group</taxon>
        <taxon>Methanobacteria</taxon>
        <taxon>Methanobacteriales</taxon>
        <taxon>Methanobacteriaceae</taxon>
        <taxon>Methanothermobacter</taxon>
    </lineage>
</organism>
<keyword evidence="1" id="KW-0472">Membrane</keyword>
<proteinExistence type="predicted"/>
<evidence type="ECO:0000313" key="2">
    <source>
        <dbReference type="EMBL" id="RAO78622.1"/>
    </source>
</evidence>
<feature type="transmembrane region" description="Helical" evidence="1">
    <location>
        <begin position="60"/>
        <end position="79"/>
    </location>
</feature>
<keyword evidence="3" id="KW-1185">Reference proteome</keyword>
<dbReference type="Pfam" id="PF01998">
    <property type="entry name" value="DUF131"/>
    <property type="match status" value="1"/>
</dbReference>
<dbReference type="EMBL" id="QLOE01000010">
    <property type="protein sequence ID" value="RAO78622.1"/>
    <property type="molecule type" value="Genomic_DNA"/>
</dbReference>
<dbReference type="InterPro" id="IPR002849">
    <property type="entry name" value="DUF131"/>
</dbReference>
<sequence length="84" mass="9080">MNTNTLIIVGIIFIILGIFLIFAGSIISIFSKTKEGAEVKTGGVIMIGPIPIIFGSDRGMAIIGFLMAIILMIVAYILFYRSII</sequence>
<keyword evidence="1" id="KW-1133">Transmembrane helix</keyword>
<dbReference type="Proteomes" id="UP000249782">
    <property type="component" value="Unassembled WGS sequence"/>
</dbReference>
<dbReference type="RefSeq" id="WP_112094386.1">
    <property type="nucleotide sequence ID" value="NZ_QLOE01000010.1"/>
</dbReference>
<dbReference type="AlphaFoldDB" id="A0A328PE44"/>
<keyword evidence="1" id="KW-0812">Transmembrane</keyword>
<name>A0A328PE44_9EURY</name>
<reference evidence="2 3" key="1">
    <citation type="submission" date="2018-06" db="EMBL/GenBank/DDBJ databases">
        <title>Draft genome sequence of hyperthermophilic methanogen Methanothermobacter tenebrarum sp. MCM-B 1447.</title>
        <authorList>
            <person name="Pore S.D."/>
            <person name="Dagar S."/>
            <person name="Dhakephalkar P.K."/>
        </authorList>
    </citation>
    <scope>NUCLEOTIDE SEQUENCE [LARGE SCALE GENOMIC DNA]</scope>
    <source>
        <strain evidence="2 3">MCM B 1447</strain>
    </source>
</reference>
<accession>A0A328PE44</accession>
<gene>
    <name evidence="2" type="ORF">DPC56_07120</name>
</gene>